<name>A0A0C2N9B6_THEKT</name>
<organism evidence="1 2">
    <name type="scientific">Thelohanellus kitauei</name>
    <name type="common">Myxosporean</name>
    <dbReference type="NCBI Taxonomy" id="669202"/>
    <lineage>
        <taxon>Eukaryota</taxon>
        <taxon>Metazoa</taxon>
        <taxon>Cnidaria</taxon>
        <taxon>Myxozoa</taxon>
        <taxon>Myxosporea</taxon>
        <taxon>Bivalvulida</taxon>
        <taxon>Platysporina</taxon>
        <taxon>Myxobolidae</taxon>
        <taxon>Thelohanellus</taxon>
    </lineage>
</organism>
<reference evidence="1 2" key="1">
    <citation type="journal article" date="2014" name="Genome Biol. Evol.">
        <title>The genome of the myxosporean Thelohanellus kitauei shows adaptations to nutrient acquisition within its fish host.</title>
        <authorList>
            <person name="Yang Y."/>
            <person name="Xiong J."/>
            <person name="Zhou Z."/>
            <person name="Huo F."/>
            <person name="Miao W."/>
            <person name="Ran C."/>
            <person name="Liu Y."/>
            <person name="Zhang J."/>
            <person name="Feng J."/>
            <person name="Wang M."/>
            <person name="Wang M."/>
            <person name="Wang L."/>
            <person name="Yao B."/>
        </authorList>
    </citation>
    <scope>NUCLEOTIDE SEQUENCE [LARGE SCALE GENOMIC DNA]</scope>
    <source>
        <strain evidence="1">Wuqing</strain>
    </source>
</reference>
<dbReference type="EMBL" id="JWZT01001069">
    <property type="protein sequence ID" value="KII72945.1"/>
    <property type="molecule type" value="Genomic_DNA"/>
</dbReference>
<accession>A0A0C2N9B6</accession>
<evidence type="ECO:0000313" key="2">
    <source>
        <dbReference type="Proteomes" id="UP000031668"/>
    </source>
</evidence>
<comment type="caution">
    <text evidence="1">The sequence shown here is derived from an EMBL/GenBank/DDBJ whole genome shotgun (WGS) entry which is preliminary data.</text>
</comment>
<sequence length="140" mass="15863">MHDVHGETAEMIKSAIRNTTDKFSLKQNIIYAKFDQLRWPTNFSVLCTFFCSHIEVLKTAPVHFCTNFTSTANAMVSTYGRDVLQGGTLLQAVRLVQYSHLLNNHPYHQSTRGTIPNRHSFAGNPFSAINYPFCDIKVPL</sequence>
<dbReference type="AlphaFoldDB" id="A0A0C2N9B6"/>
<proteinExistence type="predicted"/>
<dbReference type="Proteomes" id="UP000031668">
    <property type="component" value="Unassembled WGS sequence"/>
</dbReference>
<protein>
    <submittedName>
        <fullName evidence="1">Uncharacterized protein</fullName>
    </submittedName>
</protein>
<evidence type="ECO:0000313" key="1">
    <source>
        <dbReference type="EMBL" id="KII72945.1"/>
    </source>
</evidence>
<gene>
    <name evidence="1" type="ORF">RF11_12315</name>
</gene>
<keyword evidence="2" id="KW-1185">Reference proteome</keyword>